<dbReference type="PIRSF" id="PIRSF000126">
    <property type="entry name" value="11-beta-HSD1"/>
    <property type="match status" value="1"/>
</dbReference>
<dbReference type="PROSITE" id="PS00061">
    <property type="entry name" value="ADH_SHORT"/>
    <property type="match status" value="1"/>
</dbReference>
<dbReference type="Proteomes" id="UP001153620">
    <property type="component" value="Chromosome 3"/>
</dbReference>
<reference evidence="6" key="2">
    <citation type="submission" date="2022-10" db="EMBL/GenBank/DDBJ databases">
        <authorList>
            <consortium name="ENA_rothamsted_submissions"/>
            <consortium name="culmorum"/>
            <person name="King R."/>
        </authorList>
    </citation>
    <scope>NUCLEOTIDE SEQUENCE</scope>
</reference>
<reference evidence="6" key="1">
    <citation type="submission" date="2022-01" db="EMBL/GenBank/DDBJ databases">
        <authorList>
            <person name="King R."/>
        </authorList>
    </citation>
    <scope>NUCLEOTIDE SEQUENCE</scope>
</reference>
<evidence type="ECO:0008006" key="8">
    <source>
        <dbReference type="Google" id="ProtNLM"/>
    </source>
</evidence>
<comment type="similarity">
    <text evidence="1 4">Belongs to the short-chain dehydrogenases/reductases (SDR) family.</text>
</comment>
<feature type="chain" id="PRO_5040179431" description="Dehydrogenase/reductase SDR family protein 7-like" evidence="5">
    <location>
        <begin position="20"/>
        <end position="303"/>
    </location>
</feature>
<dbReference type="AlphaFoldDB" id="A0A9N9RYS7"/>
<accession>A0A9N9RYS7</accession>
<dbReference type="InterPro" id="IPR020904">
    <property type="entry name" value="Sc_DH/Rdtase_CS"/>
</dbReference>
<dbReference type="PRINTS" id="PR00080">
    <property type="entry name" value="SDRFAMILY"/>
</dbReference>
<evidence type="ECO:0000256" key="3">
    <source>
        <dbReference type="ARBA" id="ARBA00037096"/>
    </source>
</evidence>
<dbReference type="InterPro" id="IPR002347">
    <property type="entry name" value="SDR_fam"/>
</dbReference>
<dbReference type="GO" id="GO:0016020">
    <property type="term" value="C:membrane"/>
    <property type="evidence" value="ECO:0007669"/>
    <property type="project" value="TreeGrafter"/>
</dbReference>
<dbReference type="PANTHER" id="PTHR44196:SF1">
    <property type="entry name" value="DEHYDROGENASE_REDUCTASE SDR FAMILY MEMBER 7B"/>
    <property type="match status" value="1"/>
</dbReference>
<dbReference type="Gene3D" id="3.40.50.720">
    <property type="entry name" value="NAD(P)-binding Rossmann-like Domain"/>
    <property type="match status" value="1"/>
</dbReference>
<keyword evidence="5" id="KW-0732">Signal</keyword>
<organism evidence="6 7">
    <name type="scientific">Chironomus riparius</name>
    <dbReference type="NCBI Taxonomy" id="315576"/>
    <lineage>
        <taxon>Eukaryota</taxon>
        <taxon>Metazoa</taxon>
        <taxon>Ecdysozoa</taxon>
        <taxon>Arthropoda</taxon>
        <taxon>Hexapoda</taxon>
        <taxon>Insecta</taxon>
        <taxon>Pterygota</taxon>
        <taxon>Neoptera</taxon>
        <taxon>Endopterygota</taxon>
        <taxon>Diptera</taxon>
        <taxon>Nematocera</taxon>
        <taxon>Chironomoidea</taxon>
        <taxon>Chironomidae</taxon>
        <taxon>Chironominae</taxon>
        <taxon>Chironomus</taxon>
    </lineage>
</organism>
<evidence type="ECO:0000313" key="6">
    <source>
        <dbReference type="EMBL" id="CAG9806562.1"/>
    </source>
</evidence>
<dbReference type="EMBL" id="OU895879">
    <property type="protein sequence ID" value="CAG9806562.1"/>
    <property type="molecule type" value="Genomic_DNA"/>
</dbReference>
<dbReference type="SUPFAM" id="SSF51735">
    <property type="entry name" value="NAD(P)-binding Rossmann-fold domains"/>
    <property type="match status" value="1"/>
</dbReference>
<dbReference type="PRINTS" id="PR00081">
    <property type="entry name" value="GDHRDH"/>
</dbReference>
<feature type="signal peptide" evidence="5">
    <location>
        <begin position="1"/>
        <end position="19"/>
    </location>
</feature>
<evidence type="ECO:0000313" key="7">
    <source>
        <dbReference type="Proteomes" id="UP001153620"/>
    </source>
</evidence>
<evidence type="ECO:0000256" key="2">
    <source>
        <dbReference type="ARBA" id="ARBA00023002"/>
    </source>
</evidence>
<keyword evidence="2" id="KW-0560">Oxidoreductase</keyword>
<protein>
    <recommendedName>
        <fullName evidence="8">Dehydrogenase/reductase SDR family protein 7-like</fullName>
    </recommendedName>
</protein>
<evidence type="ECO:0000256" key="4">
    <source>
        <dbReference type="RuleBase" id="RU000363"/>
    </source>
</evidence>
<dbReference type="OrthoDB" id="5307821at2759"/>
<dbReference type="PANTHER" id="PTHR44196">
    <property type="entry name" value="DEHYDROGENASE/REDUCTASE SDR FAMILY MEMBER 7B"/>
    <property type="match status" value="1"/>
</dbReference>
<comment type="function">
    <text evidence="3">Putative oxidoreductase.</text>
</comment>
<name>A0A9N9RYS7_9DIPT</name>
<keyword evidence="7" id="KW-1185">Reference proteome</keyword>
<gene>
    <name evidence="6" type="ORF">CHIRRI_LOCUS9417</name>
</gene>
<dbReference type="GO" id="GO:0016491">
    <property type="term" value="F:oxidoreductase activity"/>
    <property type="evidence" value="ECO:0007669"/>
    <property type="project" value="UniProtKB-KW"/>
</dbReference>
<evidence type="ECO:0000256" key="5">
    <source>
        <dbReference type="SAM" id="SignalP"/>
    </source>
</evidence>
<proteinExistence type="inferred from homology"/>
<dbReference type="Pfam" id="PF00106">
    <property type="entry name" value="adh_short"/>
    <property type="match status" value="1"/>
</dbReference>
<dbReference type="InterPro" id="IPR036291">
    <property type="entry name" value="NAD(P)-bd_dom_sf"/>
</dbReference>
<sequence length="303" mass="33721">MTFLLQMIVILVLSYVAYKFIKSQRNLKNCLPNKVVLITGASSGIGEALAHSFYVAGCRLILTARRKDELERVRKDLLEIHSTKVTHPPVVITMDLTDIKSLKEKAEQALNIHGQIDIVVNNGGIVYYGEVVNTKHEDVMKVMMTNYFGTVELTKAFLPSMIKKKKGRIVCISSVNGKIATPYAAPYAASKFALQAFCDSLRAEVYDDNLKVTIISPGYVATPILRNGITSTGKLPEKRDPDISDGIRPDDLANGVLRAVLDDKKDVIISQLYVEAAYWLSFLCPSLFHWIMTIRARTGQDKP</sequence>
<evidence type="ECO:0000256" key="1">
    <source>
        <dbReference type="ARBA" id="ARBA00006484"/>
    </source>
</evidence>